<dbReference type="GO" id="GO:0003841">
    <property type="term" value="F:1-acylglycerol-3-phosphate O-acyltransferase activity"/>
    <property type="evidence" value="ECO:0007669"/>
    <property type="project" value="UniProtKB-EC"/>
</dbReference>
<keyword evidence="7" id="KW-0012">Acyltransferase</keyword>
<evidence type="ECO:0000256" key="5">
    <source>
        <dbReference type="ARBA" id="ARBA00013211"/>
    </source>
</evidence>
<comment type="pathway">
    <text evidence="3">Lipid metabolism.</text>
</comment>
<evidence type="ECO:0000256" key="3">
    <source>
        <dbReference type="ARBA" id="ARBA00005189"/>
    </source>
</evidence>
<comment type="caution">
    <text evidence="10">The sequence shown here is derived from an EMBL/GenBank/DDBJ whole genome shotgun (WGS) entry which is preliminary data.</text>
</comment>
<keyword evidence="11" id="KW-1185">Reference proteome</keyword>
<dbReference type="InterPro" id="IPR032098">
    <property type="entry name" value="Acyltransf_C"/>
</dbReference>
<dbReference type="PANTHER" id="PTHR10983">
    <property type="entry name" value="1-ACYLGLYCEROL-3-PHOSPHATE ACYLTRANSFERASE-RELATED"/>
    <property type="match status" value="1"/>
</dbReference>
<name>A0AAW1WIJ7_RUBAR</name>
<dbReference type="AlphaFoldDB" id="A0AAW1WIJ7"/>
<gene>
    <name evidence="10" type="ORF">M0R45_032365</name>
</gene>
<keyword evidence="6" id="KW-0808">Transferase</keyword>
<dbReference type="EC" id="2.3.1.51" evidence="5"/>
<accession>A0AAW1WIJ7</accession>
<evidence type="ECO:0000313" key="10">
    <source>
        <dbReference type="EMBL" id="KAK9923973.1"/>
    </source>
</evidence>
<keyword evidence="8" id="KW-0812">Transmembrane</keyword>
<dbReference type="Pfam" id="PF16076">
    <property type="entry name" value="Acyltransf_C"/>
    <property type="match status" value="1"/>
</dbReference>
<dbReference type="Proteomes" id="UP001457282">
    <property type="component" value="Unassembled WGS sequence"/>
</dbReference>
<dbReference type="EMBL" id="JBEDUW010000006">
    <property type="protein sequence ID" value="KAK9923973.1"/>
    <property type="molecule type" value="Genomic_DNA"/>
</dbReference>
<reference evidence="10 11" key="1">
    <citation type="journal article" date="2023" name="G3 (Bethesda)">
        <title>A chromosome-length genome assembly and annotation of blackberry (Rubus argutus, cv. 'Hillquist').</title>
        <authorList>
            <person name="Bruna T."/>
            <person name="Aryal R."/>
            <person name="Dudchenko O."/>
            <person name="Sargent D.J."/>
            <person name="Mead D."/>
            <person name="Buti M."/>
            <person name="Cavallini A."/>
            <person name="Hytonen T."/>
            <person name="Andres J."/>
            <person name="Pham M."/>
            <person name="Weisz D."/>
            <person name="Mascagni F."/>
            <person name="Usai G."/>
            <person name="Natali L."/>
            <person name="Bassil N."/>
            <person name="Fernandez G.E."/>
            <person name="Lomsadze A."/>
            <person name="Armour M."/>
            <person name="Olukolu B."/>
            <person name="Poorten T."/>
            <person name="Britton C."/>
            <person name="Davik J."/>
            <person name="Ashrafi H."/>
            <person name="Aiden E.L."/>
            <person name="Borodovsky M."/>
            <person name="Worthington M."/>
        </authorList>
    </citation>
    <scope>NUCLEOTIDE SEQUENCE [LARGE SCALE GENOMIC DNA]</scope>
    <source>
        <strain evidence="10">PI 553951</strain>
    </source>
</reference>
<comment type="catalytic activity">
    <reaction evidence="1">
        <text>a 1-acyl-sn-glycero-3-phosphate + an acyl-CoA = a 1,2-diacyl-sn-glycero-3-phosphate + CoA</text>
        <dbReference type="Rhea" id="RHEA:19709"/>
        <dbReference type="ChEBI" id="CHEBI:57287"/>
        <dbReference type="ChEBI" id="CHEBI:57970"/>
        <dbReference type="ChEBI" id="CHEBI:58342"/>
        <dbReference type="ChEBI" id="CHEBI:58608"/>
        <dbReference type="EC" id="2.3.1.51"/>
    </reaction>
</comment>
<comment type="similarity">
    <text evidence="4">Belongs to the 1-acyl-sn-glycerol-3-phosphate acyltransferase family.</text>
</comment>
<dbReference type="GO" id="GO:0012505">
    <property type="term" value="C:endomembrane system"/>
    <property type="evidence" value="ECO:0007669"/>
    <property type="project" value="TreeGrafter"/>
</dbReference>
<evidence type="ECO:0000256" key="6">
    <source>
        <dbReference type="ARBA" id="ARBA00022679"/>
    </source>
</evidence>
<evidence type="ECO:0000256" key="2">
    <source>
        <dbReference type="ARBA" id="ARBA00004728"/>
    </source>
</evidence>
<feature type="domain" description="Acyltransferase C-terminal" evidence="9">
    <location>
        <begin position="78"/>
        <end position="129"/>
    </location>
</feature>
<proteinExistence type="inferred from homology"/>
<evidence type="ECO:0000259" key="9">
    <source>
        <dbReference type="Pfam" id="PF16076"/>
    </source>
</evidence>
<evidence type="ECO:0000256" key="1">
    <source>
        <dbReference type="ARBA" id="ARBA00001141"/>
    </source>
</evidence>
<evidence type="ECO:0000256" key="7">
    <source>
        <dbReference type="ARBA" id="ARBA00023315"/>
    </source>
</evidence>
<organism evidence="10 11">
    <name type="scientific">Rubus argutus</name>
    <name type="common">Southern blackberry</name>
    <dbReference type="NCBI Taxonomy" id="59490"/>
    <lineage>
        <taxon>Eukaryota</taxon>
        <taxon>Viridiplantae</taxon>
        <taxon>Streptophyta</taxon>
        <taxon>Embryophyta</taxon>
        <taxon>Tracheophyta</taxon>
        <taxon>Spermatophyta</taxon>
        <taxon>Magnoliopsida</taxon>
        <taxon>eudicotyledons</taxon>
        <taxon>Gunneridae</taxon>
        <taxon>Pentapetalae</taxon>
        <taxon>rosids</taxon>
        <taxon>fabids</taxon>
        <taxon>Rosales</taxon>
        <taxon>Rosaceae</taxon>
        <taxon>Rosoideae</taxon>
        <taxon>Rosoideae incertae sedis</taxon>
        <taxon>Rubus</taxon>
    </lineage>
</organism>
<sequence length="226" mass="25915">MAIALGILFPLIVFLYPLFLYLILMLLLCISALFANLIQALCFVCIWPISKNTYRKIKRVVKELDWLVLVFLIDWWARIKVYIKRHAAKESPETDDAVEKWCTDIFAAKDALLDKHIAEQTFGDQGLQAIGCHIFGMSTCGWGSKVQLGPLLYTACIQCCPLFWPDACALRPWSAFTVAVFRSMQAYLTNINWSEHLLSILFCLLDIFFNCLDHMFLDGSTWWGTI</sequence>
<keyword evidence="8" id="KW-1133">Transmembrane helix</keyword>
<comment type="pathway">
    <text evidence="2">Phospholipid metabolism; CDP-diacylglycerol biosynthesis; CDP-diacylglycerol from sn-glycerol 3-phosphate: step 2/3.</text>
</comment>
<evidence type="ECO:0000313" key="11">
    <source>
        <dbReference type="Proteomes" id="UP001457282"/>
    </source>
</evidence>
<dbReference type="PANTHER" id="PTHR10983:SF24">
    <property type="entry name" value="1-ACYLGLYCEROL-3-PHOSPHATE O-ACYLTRANSFERASE 3, ISOFORM E-RELATED"/>
    <property type="match status" value="1"/>
</dbReference>
<keyword evidence="8" id="KW-0472">Membrane</keyword>
<protein>
    <recommendedName>
        <fullName evidence="5">1-acylglycerol-3-phosphate O-acyltransferase</fullName>
        <ecNumber evidence="5">2.3.1.51</ecNumber>
    </recommendedName>
</protein>
<evidence type="ECO:0000256" key="4">
    <source>
        <dbReference type="ARBA" id="ARBA00008655"/>
    </source>
</evidence>
<feature type="transmembrane region" description="Helical" evidence="8">
    <location>
        <begin position="18"/>
        <end position="49"/>
    </location>
</feature>
<evidence type="ECO:0000256" key="8">
    <source>
        <dbReference type="SAM" id="Phobius"/>
    </source>
</evidence>